<dbReference type="PANTHER" id="PTHR46173">
    <property type="entry name" value="CCA TRNA NUCLEOTIDYLTRANSFERASE 1, MITOCHONDRIAL"/>
    <property type="match status" value="1"/>
</dbReference>
<dbReference type="Gene3D" id="3.30.460.10">
    <property type="entry name" value="Beta Polymerase, domain 2"/>
    <property type="match status" value="1"/>
</dbReference>
<dbReference type="GO" id="GO:0000166">
    <property type="term" value="F:nucleotide binding"/>
    <property type="evidence" value="ECO:0007669"/>
    <property type="project" value="UniProtKB-KW"/>
</dbReference>
<keyword evidence="8 9" id="KW-0694">RNA-binding</keyword>
<keyword evidence="6" id="KW-0547">Nucleotide-binding</keyword>
<dbReference type="Proteomes" id="UP000460287">
    <property type="component" value="Unassembled WGS sequence"/>
</dbReference>
<sequence length="442" mass="50344">MKIPSGVNTIIKTLYENGFEGFLVGGCVRDSILNRNPNDYDVTTNALPDDIIRIFEKTIPTGIKHGTVTVLLNKEPFEVTTYRIDGEYLNNRSPEEVTFVTNIKEDLARRDFTINAMAYNDEKGLVDFFNGRDDLKNKIIRCVGDADKRFNEDALRMLRAIRFCTQLDFEIEEKTLAAITNNSHLIKNISVERVADELNKCLLCNKPSKAFLLLEKTGLLKYILPDLQETVGFDQHTKYHNKDVFMHTLCVVDKVNPILHLRLAALLHDISKPECFFIGKDNAGHFYGHDKKGAVKSTSILRKLHYDNDTVKKVHILIKEHMNVLKDPTDAALKRLINRTSKELVFDLLNLMKSDILSCAPPFLALDNVAVMTERITKILNSNEPLSSNDLKINGNDLIKELGMKPGKEIGEILKYLLNKTLEDPKLNKRETLLELSKQYNK</sequence>
<evidence type="ECO:0000313" key="14">
    <source>
        <dbReference type="Proteomes" id="UP000460287"/>
    </source>
</evidence>
<dbReference type="InterPro" id="IPR032810">
    <property type="entry name" value="CCA-adding_enz_C"/>
</dbReference>
<dbReference type="InterPro" id="IPR050264">
    <property type="entry name" value="Bact_CCA-adding_enz_type3_sf"/>
</dbReference>
<evidence type="ECO:0000256" key="7">
    <source>
        <dbReference type="ARBA" id="ARBA00022842"/>
    </source>
</evidence>
<dbReference type="Pfam" id="PF13735">
    <property type="entry name" value="tRNA_NucTran2_2"/>
    <property type="match status" value="1"/>
</dbReference>
<evidence type="ECO:0000256" key="9">
    <source>
        <dbReference type="RuleBase" id="RU003953"/>
    </source>
</evidence>
<dbReference type="InterPro" id="IPR032828">
    <property type="entry name" value="PolyA_RNA-bd"/>
</dbReference>
<protein>
    <submittedName>
        <fullName evidence="13">CCA tRNA nucleotidyltransferase</fullName>
        <ecNumber evidence="13">2.7.7.72</ecNumber>
    </submittedName>
</protein>
<dbReference type="Pfam" id="PF12627">
    <property type="entry name" value="PolyA_pol_RNAbd"/>
    <property type="match status" value="1"/>
</dbReference>
<comment type="similarity">
    <text evidence="9">Belongs to the tRNA nucleotidyltransferase/poly(A) polymerase family.</text>
</comment>
<dbReference type="NCBIfam" id="NF009814">
    <property type="entry name" value="PRK13299.1"/>
    <property type="match status" value="1"/>
</dbReference>
<dbReference type="InterPro" id="IPR043519">
    <property type="entry name" value="NT_sf"/>
</dbReference>
<dbReference type="AlphaFoldDB" id="A0A7X2MZI7"/>
<dbReference type="SUPFAM" id="SSF81891">
    <property type="entry name" value="Poly A polymerase C-terminal region-like"/>
    <property type="match status" value="1"/>
</dbReference>
<evidence type="ECO:0000259" key="10">
    <source>
        <dbReference type="Pfam" id="PF01743"/>
    </source>
</evidence>
<evidence type="ECO:0000256" key="8">
    <source>
        <dbReference type="ARBA" id="ARBA00022884"/>
    </source>
</evidence>
<evidence type="ECO:0000256" key="4">
    <source>
        <dbReference type="ARBA" id="ARBA00022695"/>
    </source>
</evidence>
<dbReference type="RefSeq" id="WP_154531862.1">
    <property type="nucleotide sequence ID" value="NZ_VULX01000019.1"/>
</dbReference>
<feature type="domain" description="CCA-adding enzyme C-terminal" evidence="12">
    <location>
        <begin position="296"/>
        <end position="435"/>
    </location>
</feature>
<reference evidence="13 14" key="1">
    <citation type="submission" date="2019-08" db="EMBL/GenBank/DDBJ databases">
        <title>In-depth cultivation of the pig gut microbiome towards novel bacterial diversity and tailored functional studies.</title>
        <authorList>
            <person name="Wylensek D."/>
            <person name="Hitch T.C.A."/>
            <person name="Clavel T."/>
        </authorList>
    </citation>
    <scope>NUCLEOTIDE SEQUENCE [LARGE SCALE GENOMIC DNA]</scope>
    <source>
        <strain evidence="13 14">WCA-383-APC-5B</strain>
    </source>
</reference>
<dbReference type="SUPFAM" id="SSF81301">
    <property type="entry name" value="Nucleotidyltransferase"/>
    <property type="match status" value="1"/>
</dbReference>
<evidence type="ECO:0000256" key="6">
    <source>
        <dbReference type="ARBA" id="ARBA00022741"/>
    </source>
</evidence>
<feature type="domain" description="tRNA nucleotidyltransferase/poly(A) polymerase RNA and SrmB- binding" evidence="11">
    <location>
        <begin position="168"/>
        <end position="228"/>
    </location>
</feature>
<dbReference type="PANTHER" id="PTHR46173:SF1">
    <property type="entry name" value="CCA TRNA NUCLEOTIDYLTRANSFERASE 1, MITOCHONDRIAL"/>
    <property type="match status" value="1"/>
</dbReference>
<dbReference type="Gene3D" id="1.10.3090.10">
    <property type="entry name" value="cca-adding enzyme, domain 2"/>
    <property type="match status" value="1"/>
</dbReference>
<dbReference type="Pfam" id="PF01743">
    <property type="entry name" value="PolyA_pol"/>
    <property type="match status" value="1"/>
</dbReference>
<evidence type="ECO:0000313" key="13">
    <source>
        <dbReference type="EMBL" id="MSR91960.1"/>
    </source>
</evidence>
<dbReference type="GO" id="GO:0004810">
    <property type="term" value="F:CCA tRNA nucleotidyltransferase activity"/>
    <property type="evidence" value="ECO:0007669"/>
    <property type="project" value="UniProtKB-EC"/>
</dbReference>
<evidence type="ECO:0000259" key="12">
    <source>
        <dbReference type="Pfam" id="PF13735"/>
    </source>
</evidence>
<keyword evidence="4 13" id="KW-0548">Nucleotidyltransferase</keyword>
<dbReference type="Gene3D" id="1.10.246.80">
    <property type="match status" value="1"/>
</dbReference>
<evidence type="ECO:0000256" key="1">
    <source>
        <dbReference type="ARBA" id="ARBA00001946"/>
    </source>
</evidence>
<name>A0A7X2MZI7_9CLOT</name>
<dbReference type="InterPro" id="IPR002646">
    <property type="entry name" value="PolA_pol_head_dom"/>
</dbReference>
<keyword evidence="14" id="KW-1185">Reference proteome</keyword>
<proteinExistence type="inferred from homology"/>
<dbReference type="CDD" id="cd05398">
    <property type="entry name" value="NT_ClassII-CCAase"/>
    <property type="match status" value="1"/>
</dbReference>
<evidence type="ECO:0000256" key="2">
    <source>
        <dbReference type="ARBA" id="ARBA00022679"/>
    </source>
</evidence>
<keyword evidence="7" id="KW-0460">Magnesium</keyword>
<gene>
    <name evidence="13" type="ORF">FYJ33_11285</name>
</gene>
<keyword evidence="2 9" id="KW-0808">Transferase</keyword>
<accession>A0A7X2MZI7</accession>
<comment type="cofactor">
    <cofactor evidence="1">
        <name>Mg(2+)</name>
        <dbReference type="ChEBI" id="CHEBI:18420"/>
    </cofactor>
</comment>
<evidence type="ECO:0000259" key="11">
    <source>
        <dbReference type="Pfam" id="PF12627"/>
    </source>
</evidence>
<dbReference type="EMBL" id="VULX01000019">
    <property type="protein sequence ID" value="MSR91960.1"/>
    <property type="molecule type" value="Genomic_DNA"/>
</dbReference>
<comment type="caution">
    <text evidence="13">The sequence shown here is derived from an EMBL/GenBank/DDBJ whole genome shotgun (WGS) entry which is preliminary data.</text>
</comment>
<evidence type="ECO:0000256" key="5">
    <source>
        <dbReference type="ARBA" id="ARBA00022723"/>
    </source>
</evidence>
<feature type="domain" description="Poly A polymerase head" evidence="10">
    <location>
        <begin position="22"/>
        <end position="141"/>
    </location>
</feature>
<dbReference type="GO" id="GO:0000049">
    <property type="term" value="F:tRNA binding"/>
    <property type="evidence" value="ECO:0007669"/>
    <property type="project" value="TreeGrafter"/>
</dbReference>
<dbReference type="GO" id="GO:0046872">
    <property type="term" value="F:metal ion binding"/>
    <property type="evidence" value="ECO:0007669"/>
    <property type="project" value="UniProtKB-KW"/>
</dbReference>
<dbReference type="GO" id="GO:0008033">
    <property type="term" value="P:tRNA processing"/>
    <property type="evidence" value="ECO:0007669"/>
    <property type="project" value="UniProtKB-KW"/>
</dbReference>
<evidence type="ECO:0000256" key="3">
    <source>
        <dbReference type="ARBA" id="ARBA00022694"/>
    </source>
</evidence>
<keyword evidence="5" id="KW-0479">Metal-binding</keyword>
<keyword evidence="3" id="KW-0819">tRNA processing</keyword>
<organism evidence="13 14">
    <name type="scientific">Inconstantimicrobium porci</name>
    <dbReference type="NCBI Taxonomy" id="2652291"/>
    <lineage>
        <taxon>Bacteria</taxon>
        <taxon>Bacillati</taxon>
        <taxon>Bacillota</taxon>
        <taxon>Clostridia</taxon>
        <taxon>Eubacteriales</taxon>
        <taxon>Clostridiaceae</taxon>
        <taxon>Inconstantimicrobium</taxon>
    </lineage>
</organism>
<dbReference type="EC" id="2.7.7.72" evidence="13"/>